<comment type="caution">
    <text evidence="1">The sequence shown here is derived from an EMBL/GenBank/DDBJ whole genome shotgun (WGS) entry which is preliminary data.</text>
</comment>
<accession>A0AAV5IZT8</accession>
<dbReference type="PANTHER" id="PTHR34808:SF2">
    <property type="entry name" value="EXPRESSED PROTEIN"/>
    <property type="match status" value="1"/>
</dbReference>
<proteinExistence type="predicted"/>
<protein>
    <submittedName>
        <fullName evidence="1">Uncharacterized protein</fullName>
    </submittedName>
</protein>
<dbReference type="EMBL" id="BPVZ01000021">
    <property type="protein sequence ID" value="GKV04145.1"/>
    <property type="molecule type" value="Genomic_DNA"/>
</dbReference>
<dbReference type="Proteomes" id="UP001054252">
    <property type="component" value="Unassembled WGS sequence"/>
</dbReference>
<keyword evidence="2" id="KW-1185">Reference proteome</keyword>
<reference evidence="1 2" key="1">
    <citation type="journal article" date="2021" name="Commun. Biol.">
        <title>The genome of Shorea leprosula (Dipterocarpaceae) highlights the ecological relevance of drought in aseasonal tropical rainforests.</title>
        <authorList>
            <person name="Ng K.K.S."/>
            <person name="Kobayashi M.J."/>
            <person name="Fawcett J.A."/>
            <person name="Hatakeyama M."/>
            <person name="Paape T."/>
            <person name="Ng C.H."/>
            <person name="Ang C.C."/>
            <person name="Tnah L.H."/>
            <person name="Lee C.T."/>
            <person name="Nishiyama T."/>
            <person name="Sese J."/>
            <person name="O'Brien M.J."/>
            <person name="Copetti D."/>
            <person name="Mohd Noor M.I."/>
            <person name="Ong R.C."/>
            <person name="Putra M."/>
            <person name="Sireger I.Z."/>
            <person name="Indrioko S."/>
            <person name="Kosugi Y."/>
            <person name="Izuno A."/>
            <person name="Isagi Y."/>
            <person name="Lee S.L."/>
            <person name="Shimizu K.K."/>
        </authorList>
    </citation>
    <scope>NUCLEOTIDE SEQUENCE [LARGE SCALE GENOMIC DNA]</scope>
    <source>
        <strain evidence="1">214</strain>
    </source>
</reference>
<gene>
    <name evidence="1" type="ORF">SLEP1_g16343</name>
</gene>
<name>A0AAV5IZT8_9ROSI</name>
<dbReference type="PANTHER" id="PTHR34808">
    <property type="entry name" value="EXPRESSED PROTEIN"/>
    <property type="match status" value="1"/>
</dbReference>
<sequence>MAETAVRIDRKLSIENEPKTLRFHQIECAREAALYVMSTTSIEEAMRIFTEGLEPVVSVARSDNSDAMTEMEEVDELNELQQIQERWSWEGFGAKHEAFVPGSNKINRK</sequence>
<evidence type="ECO:0000313" key="2">
    <source>
        <dbReference type="Proteomes" id="UP001054252"/>
    </source>
</evidence>
<dbReference type="AlphaFoldDB" id="A0AAV5IZT8"/>
<evidence type="ECO:0000313" key="1">
    <source>
        <dbReference type="EMBL" id="GKV04145.1"/>
    </source>
</evidence>
<organism evidence="1 2">
    <name type="scientific">Rubroshorea leprosula</name>
    <dbReference type="NCBI Taxonomy" id="152421"/>
    <lineage>
        <taxon>Eukaryota</taxon>
        <taxon>Viridiplantae</taxon>
        <taxon>Streptophyta</taxon>
        <taxon>Embryophyta</taxon>
        <taxon>Tracheophyta</taxon>
        <taxon>Spermatophyta</taxon>
        <taxon>Magnoliopsida</taxon>
        <taxon>eudicotyledons</taxon>
        <taxon>Gunneridae</taxon>
        <taxon>Pentapetalae</taxon>
        <taxon>rosids</taxon>
        <taxon>malvids</taxon>
        <taxon>Malvales</taxon>
        <taxon>Dipterocarpaceae</taxon>
        <taxon>Rubroshorea</taxon>
    </lineage>
</organism>